<dbReference type="OrthoDB" id="9802227at2"/>
<reference evidence="7" key="1">
    <citation type="journal article" date="2016" name="Genome Announc.">
        <title>Draft Genome Sequences of Five Rapidly Growing Mycobacterium Species, M. thermoresistibile, M. fortuitum subsp. acetamidolyticum, M. canariasense, M. brisbanense, and M. novocastrense.</title>
        <authorList>
            <person name="Katahira K."/>
            <person name="Ogura Y."/>
            <person name="Gotoh Y."/>
            <person name="Hayashi T."/>
        </authorList>
    </citation>
    <scope>NUCLEOTIDE SEQUENCE [LARGE SCALE GENOMIC DNA]</scope>
    <source>
        <strain evidence="7">JCM15654</strain>
    </source>
</reference>
<feature type="short sequence motif" description="PRPP-binding" evidence="4">
    <location>
        <begin position="107"/>
        <end position="119"/>
    </location>
</feature>
<dbReference type="GO" id="GO:0006355">
    <property type="term" value="P:regulation of DNA-templated transcription"/>
    <property type="evidence" value="ECO:0007669"/>
    <property type="project" value="UniProtKB-UniRule"/>
</dbReference>
<dbReference type="GO" id="GO:0004845">
    <property type="term" value="F:uracil phosphoribosyltransferase activity"/>
    <property type="evidence" value="ECO:0007669"/>
    <property type="project" value="UniProtKB-UniRule"/>
</dbReference>
<dbReference type="HAMAP" id="MF_01219">
    <property type="entry name" value="PyrR"/>
    <property type="match status" value="1"/>
</dbReference>
<keyword evidence="3 4" id="KW-0804">Transcription</keyword>
<dbReference type="AlphaFoldDB" id="A0A117I7S8"/>
<keyword evidence="4" id="KW-0808">Transferase</keyword>
<sequence length="185" mass="19965">MGSSSADRELMSAADVGRTISRIAHQIIEKTALDDPAERARVVLLGIPTRGVMLATRLAAKIEEFAGVTLPHGALDITLYRDDLNFKPPRPLAATSIPAGGIDDAVVILVDDVLFSGRSVRSALDALRDIGRPRTVQLAVLVDRGHRELPIRADYVGKNVPTARNESVHVLLAEHDDRDAVVIAR</sequence>
<dbReference type="Gene3D" id="3.40.50.2020">
    <property type="match status" value="1"/>
</dbReference>
<accession>A0A117I7S8</accession>
<evidence type="ECO:0000256" key="2">
    <source>
        <dbReference type="ARBA" id="ARBA00023015"/>
    </source>
</evidence>
<evidence type="ECO:0000313" key="7">
    <source>
        <dbReference type="Proteomes" id="UP000069620"/>
    </source>
</evidence>
<comment type="function">
    <text evidence="4">Also displays a weak uracil phosphoribosyltransferase activity which is not physiologically significant.</text>
</comment>
<dbReference type="PANTHER" id="PTHR11608:SF0">
    <property type="entry name" value="BIFUNCTIONAL PROTEIN PYRR"/>
    <property type="match status" value="1"/>
</dbReference>
<keyword evidence="4" id="KW-0328">Glycosyltransferase</keyword>
<dbReference type="InterPro" id="IPR000836">
    <property type="entry name" value="PRTase_dom"/>
</dbReference>
<dbReference type="STRING" id="146020.RMCB_6186"/>
<keyword evidence="2 4" id="KW-0805">Transcription regulation</keyword>
<proteinExistence type="inferred from homology"/>
<comment type="similarity">
    <text evidence="1 4">Belongs to the purine/pyrimidine phosphoribosyltransferase family. PyrR subfamily.</text>
</comment>
<evidence type="ECO:0000256" key="3">
    <source>
        <dbReference type="ARBA" id="ARBA00023163"/>
    </source>
</evidence>
<keyword evidence="7" id="KW-1185">Reference proteome</keyword>
<evidence type="ECO:0000256" key="1">
    <source>
        <dbReference type="ARBA" id="ARBA00005565"/>
    </source>
</evidence>
<dbReference type="EC" id="2.4.2.9" evidence="4"/>
<evidence type="ECO:0000256" key="4">
    <source>
        <dbReference type="HAMAP-Rule" id="MF_01219"/>
    </source>
</evidence>
<dbReference type="NCBIfam" id="NF003549">
    <property type="entry name" value="PRK05205.1-5"/>
    <property type="match status" value="1"/>
</dbReference>
<organism evidence="6 7">
    <name type="scientific">Mycolicibacterium brisbanense</name>
    <dbReference type="NCBI Taxonomy" id="146020"/>
    <lineage>
        <taxon>Bacteria</taxon>
        <taxon>Bacillati</taxon>
        <taxon>Actinomycetota</taxon>
        <taxon>Actinomycetes</taxon>
        <taxon>Mycobacteriales</taxon>
        <taxon>Mycobacteriaceae</taxon>
        <taxon>Mycolicibacterium</taxon>
    </lineage>
</organism>
<dbReference type="EMBL" id="BCSX01000053">
    <property type="protein sequence ID" value="GAS92090.1"/>
    <property type="molecule type" value="Genomic_DNA"/>
</dbReference>
<dbReference type="InterPro" id="IPR029057">
    <property type="entry name" value="PRTase-like"/>
</dbReference>
<comment type="caution">
    <text evidence="6">The sequence shown here is derived from an EMBL/GenBank/DDBJ whole genome shotgun (WGS) entry which is preliminary data.</text>
</comment>
<dbReference type="InterPro" id="IPR023050">
    <property type="entry name" value="PyrR"/>
</dbReference>
<comment type="catalytic activity">
    <reaction evidence="4">
        <text>UMP + diphosphate = 5-phospho-alpha-D-ribose 1-diphosphate + uracil</text>
        <dbReference type="Rhea" id="RHEA:13017"/>
        <dbReference type="ChEBI" id="CHEBI:17568"/>
        <dbReference type="ChEBI" id="CHEBI:33019"/>
        <dbReference type="ChEBI" id="CHEBI:57865"/>
        <dbReference type="ChEBI" id="CHEBI:58017"/>
        <dbReference type="EC" id="2.4.2.9"/>
    </reaction>
</comment>
<comment type="function">
    <text evidence="4">Regulates the transcription of the pyrimidine nucleotide (pyr) operon in response to exogenous pyrimidines.</text>
</comment>
<feature type="domain" description="Phosphoribosyltransferase" evidence="5">
    <location>
        <begin position="19"/>
        <end position="160"/>
    </location>
</feature>
<dbReference type="RefSeq" id="WP_029372881.1">
    <property type="nucleotide sequence ID" value="NZ_BCSX01000053.1"/>
</dbReference>
<name>A0A117I7S8_9MYCO</name>
<gene>
    <name evidence="4" type="primary">pyrR</name>
    <name evidence="6" type="ORF">RMCB_6186</name>
</gene>
<dbReference type="PANTHER" id="PTHR11608">
    <property type="entry name" value="BIFUNCTIONAL PROTEIN PYRR"/>
    <property type="match status" value="1"/>
</dbReference>
<dbReference type="InterPro" id="IPR050137">
    <property type="entry name" value="PyrR_bifunctional"/>
</dbReference>
<dbReference type="NCBIfam" id="NF003547">
    <property type="entry name" value="PRK05205.1-3"/>
    <property type="match status" value="1"/>
</dbReference>
<reference evidence="7" key="2">
    <citation type="submission" date="2016-02" db="EMBL/GenBank/DDBJ databases">
        <title>Draft genome sequence of five rapidly growing Mycobacterium species.</title>
        <authorList>
            <person name="Katahira K."/>
            <person name="Gotou Y."/>
            <person name="Iida K."/>
            <person name="Ogura Y."/>
            <person name="Hayashi T."/>
        </authorList>
    </citation>
    <scope>NUCLEOTIDE SEQUENCE [LARGE SCALE GENOMIC DNA]</scope>
    <source>
        <strain evidence="7">JCM15654</strain>
    </source>
</reference>
<evidence type="ECO:0000259" key="5">
    <source>
        <dbReference type="Pfam" id="PF00156"/>
    </source>
</evidence>
<dbReference type="Proteomes" id="UP000069620">
    <property type="component" value="Unassembled WGS sequence"/>
</dbReference>
<dbReference type="CDD" id="cd06223">
    <property type="entry name" value="PRTases_typeI"/>
    <property type="match status" value="1"/>
</dbReference>
<protein>
    <recommendedName>
        <fullName evidence="4">Bifunctional protein PyrR</fullName>
    </recommendedName>
    <domain>
        <recommendedName>
            <fullName evidence="4">Pyrimidine operon regulatory protein</fullName>
        </recommendedName>
    </domain>
    <domain>
        <recommendedName>
            <fullName evidence="4">Uracil phosphoribosyltransferase</fullName>
            <shortName evidence="4">UPRTase</shortName>
            <ecNumber evidence="4">2.4.2.9</ecNumber>
        </recommendedName>
    </domain>
</protein>
<dbReference type="SUPFAM" id="SSF53271">
    <property type="entry name" value="PRTase-like"/>
    <property type="match status" value="1"/>
</dbReference>
<evidence type="ECO:0000313" key="6">
    <source>
        <dbReference type="EMBL" id="GAS92090.1"/>
    </source>
</evidence>
<dbReference type="Pfam" id="PF00156">
    <property type="entry name" value="Pribosyltran"/>
    <property type="match status" value="1"/>
</dbReference>
<dbReference type="FunFam" id="3.40.50.2020:FF:000020">
    <property type="entry name" value="Bifunctional protein PyrR"/>
    <property type="match status" value="1"/>
</dbReference>